<evidence type="ECO:0000259" key="1">
    <source>
        <dbReference type="Pfam" id="PF02894"/>
    </source>
</evidence>
<dbReference type="InterPro" id="IPR052515">
    <property type="entry name" value="Gfo/Idh/MocA_Oxidoreductase"/>
</dbReference>
<dbReference type="Pfam" id="PF02894">
    <property type="entry name" value="GFO_IDH_MocA_C"/>
    <property type="match status" value="1"/>
</dbReference>
<evidence type="ECO:0000313" key="2">
    <source>
        <dbReference type="EMBL" id="GAG47861.1"/>
    </source>
</evidence>
<dbReference type="AlphaFoldDB" id="X0ZHP1"/>
<dbReference type="InterPro" id="IPR004104">
    <property type="entry name" value="Gfo/Idh/MocA-like_OxRdtase_C"/>
</dbReference>
<sequence>LRWHYPVGVTRALIDQGFLGEVFYIEARLHGNQDTAYYEDPVTRWHADLTDHIYVEWGAHYFDLARWFAGGETPESIFAWGTDKGCEHFKSKMSVSATLRFGSGACGSLSLNQAARFISVPMSGMTFRVEGTEGTAAGELDPGMNLSFASRARGGIKAAFDWSQRLSKEDDPRGYLWTASIRDGHLWSMVELINAINEGRSAVCSGRDNLETVRCYLAAMRSDGEGRPVSPRQLVAA</sequence>
<protein>
    <recommendedName>
        <fullName evidence="1">Gfo/Idh/MocA-like oxidoreductase C-terminal domain-containing protein</fullName>
    </recommendedName>
</protein>
<proteinExistence type="predicted"/>
<comment type="caution">
    <text evidence="2">The sequence shown here is derived from an EMBL/GenBank/DDBJ whole genome shotgun (WGS) entry which is preliminary data.</text>
</comment>
<dbReference type="PANTHER" id="PTHR43249">
    <property type="entry name" value="UDP-N-ACETYL-2-AMINO-2-DEOXY-D-GLUCURONATE OXIDASE"/>
    <property type="match status" value="1"/>
</dbReference>
<dbReference type="EMBL" id="BARS01050373">
    <property type="protein sequence ID" value="GAG47861.1"/>
    <property type="molecule type" value="Genomic_DNA"/>
</dbReference>
<gene>
    <name evidence="2" type="ORF">S01H1_75213</name>
</gene>
<feature type="domain" description="Gfo/Idh/MocA-like oxidoreductase C-terminal" evidence="1">
    <location>
        <begin position="11"/>
        <end position="229"/>
    </location>
</feature>
<reference evidence="2" key="1">
    <citation type="journal article" date="2014" name="Front. Microbiol.">
        <title>High frequency of phylogenetically diverse reductive dehalogenase-homologous genes in deep subseafloor sedimentary metagenomes.</title>
        <authorList>
            <person name="Kawai M."/>
            <person name="Futagami T."/>
            <person name="Toyoda A."/>
            <person name="Takaki Y."/>
            <person name="Nishi S."/>
            <person name="Hori S."/>
            <person name="Arai W."/>
            <person name="Tsubouchi T."/>
            <person name="Morono Y."/>
            <person name="Uchiyama I."/>
            <person name="Ito T."/>
            <person name="Fujiyama A."/>
            <person name="Inagaki F."/>
            <person name="Takami H."/>
        </authorList>
    </citation>
    <scope>NUCLEOTIDE SEQUENCE</scope>
    <source>
        <strain evidence="2">Expedition CK06-06</strain>
    </source>
</reference>
<feature type="non-terminal residue" evidence="2">
    <location>
        <position position="1"/>
    </location>
</feature>
<name>X0ZHP1_9ZZZZ</name>
<accession>X0ZHP1</accession>
<dbReference type="PANTHER" id="PTHR43249:SF1">
    <property type="entry name" value="D-GLUCOSIDE 3-DEHYDROGENASE"/>
    <property type="match status" value="1"/>
</dbReference>
<dbReference type="Gene3D" id="3.30.360.10">
    <property type="entry name" value="Dihydrodipicolinate Reductase, domain 2"/>
    <property type="match status" value="1"/>
</dbReference>
<dbReference type="SUPFAM" id="SSF55347">
    <property type="entry name" value="Glyceraldehyde-3-phosphate dehydrogenase-like, C-terminal domain"/>
    <property type="match status" value="1"/>
</dbReference>
<organism evidence="2">
    <name type="scientific">marine sediment metagenome</name>
    <dbReference type="NCBI Taxonomy" id="412755"/>
    <lineage>
        <taxon>unclassified sequences</taxon>
        <taxon>metagenomes</taxon>
        <taxon>ecological metagenomes</taxon>
    </lineage>
</organism>